<keyword evidence="4" id="KW-1185">Reference proteome</keyword>
<comment type="caution">
    <text evidence="3">The sequence shown here is derived from an EMBL/GenBank/DDBJ whole genome shotgun (WGS) entry which is preliminary data.</text>
</comment>
<feature type="compositionally biased region" description="Polar residues" evidence="2">
    <location>
        <begin position="110"/>
        <end position="123"/>
    </location>
</feature>
<feature type="compositionally biased region" description="Low complexity" evidence="2">
    <location>
        <begin position="98"/>
        <end position="109"/>
    </location>
</feature>
<feature type="compositionally biased region" description="Polar residues" evidence="2">
    <location>
        <begin position="130"/>
        <end position="151"/>
    </location>
</feature>
<proteinExistence type="inferred from homology"/>
<dbReference type="PANTHER" id="PTHR12767">
    <property type="entry name" value="BCL7 RELATED"/>
    <property type="match status" value="1"/>
</dbReference>
<feature type="region of interest" description="Disordered" evidence="2">
    <location>
        <begin position="52"/>
        <end position="353"/>
    </location>
</feature>
<reference evidence="3 4" key="1">
    <citation type="submission" date="2022-05" db="EMBL/GenBank/DDBJ databases">
        <authorList>
            <consortium name="Genoscope - CEA"/>
            <person name="William W."/>
        </authorList>
    </citation>
    <scope>NUCLEOTIDE SEQUENCE [LARGE SCALE GENOMIC DNA]</scope>
</reference>
<sequence>MMNRSGIMRLETRSRAKDDVKRVMLSVERVRKWEKKWVNVGPSSCTLKVFKWVPVSQDQNKEEKNKGKKRVTTDSGAADDGDKDNQSVSSSVGETNDSAASSPSSSQQQVNELSTSAVTSSKFQPVDPLQLSNAGAPSAGDNSGHPTNTSPIKRRASQAEELLKAQDAGVNFEGSDKGSIGMDENSCSGFDLNEDSNLTSINDGNNDDNEADNSYISNEDDENEDNEIDDDENDEENNEDDGGEEDAQNGFEGDESNLAPSLASEESATISYRLGMGMVPDDEDSRPGFDDGNDTSLQPGTGLAGEDVPSSDPPTQITTDISSVLEQDSIQEENESPPVKRLRTDSPTDPQEQ</sequence>
<feature type="compositionally biased region" description="Polar residues" evidence="2">
    <location>
        <begin position="313"/>
        <end position="328"/>
    </location>
</feature>
<feature type="compositionally biased region" description="Polar residues" evidence="2">
    <location>
        <begin position="86"/>
        <end position="97"/>
    </location>
</feature>
<dbReference type="EMBL" id="CALNXI010000567">
    <property type="protein sequence ID" value="CAH3029366.1"/>
    <property type="molecule type" value="Genomic_DNA"/>
</dbReference>
<dbReference type="Proteomes" id="UP001159427">
    <property type="component" value="Unassembled WGS sequence"/>
</dbReference>
<feature type="compositionally biased region" description="Acidic residues" evidence="2">
    <location>
        <begin position="218"/>
        <end position="255"/>
    </location>
</feature>
<dbReference type="Pfam" id="PF04714">
    <property type="entry name" value="BCL_N"/>
    <property type="match status" value="1"/>
</dbReference>
<dbReference type="PANTHER" id="PTHR12767:SF9">
    <property type="entry name" value="BCL7-LIKE"/>
    <property type="match status" value="1"/>
</dbReference>
<dbReference type="InterPro" id="IPR006804">
    <property type="entry name" value="BCL7"/>
</dbReference>
<evidence type="ECO:0000313" key="3">
    <source>
        <dbReference type="EMBL" id="CAH3029366.1"/>
    </source>
</evidence>
<organism evidence="3 4">
    <name type="scientific">Porites evermanni</name>
    <dbReference type="NCBI Taxonomy" id="104178"/>
    <lineage>
        <taxon>Eukaryota</taxon>
        <taxon>Metazoa</taxon>
        <taxon>Cnidaria</taxon>
        <taxon>Anthozoa</taxon>
        <taxon>Hexacorallia</taxon>
        <taxon>Scleractinia</taxon>
        <taxon>Fungiina</taxon>
        <taxon>Poritidae</taxon>
        <taxon>Porites</taxon>
    </lineage>
</organism>
<comment type="similarity">
    <text evidence="1">Belongs to the BCL7 family.</text>
</comment>
<evidence type="ECO:0000313" key="4">
    <source>
        <dbReference type="Proteomes" id="UP001159427"/>
    </source>
</evidence>
<evidence type="ECO:0008006" key="5">
    <source>
        <dbReference type="Google" id="ProtNLM"/>
    </source>
</evidence>
<protein>
    <recommendedName>
        <fullName evidence="5">B-cell CLL/lymphoma 7 protein family member A</fullName>
    </recommendedName>
</protein>
<gene>
    <name evidence="3" type="ORF">PEVE_00036001</name>
</gene>
<name>A0ABN8MI53_9CNID</name>
<evidence type="ECO:0000256" key="1">
    <source>
        <dbReference type="ARBA" id="ARBA00010326"/>
    </source>
</evidence>
<evidence type="ECO:0000256" key="2">
    <source>
        <dbReference type="SAM" id="MobiDB-lite"/>
    </source>
</evidence>
<accession>A0ABN8MI53</accession>